<keyword evidence="6 10" id="KW-0879">Wnt signaling pathway</keyword>
<comment type="subcellular location">
    <subcellularLocation>
        <location evidence="1 10">Secreted</location>
        <location evidence="1 10">Extracellular space</location>
        <location evidence="1 10">Extracellular matrix</location>
    </subcellularLocation>
</comment>
<proteinExistence type="inferred from homology"/>
<comment type="function">
    <text evidence="10">Ligand for members of the frizzled family of seven transmembrane receptors.</text>
</comment>
<evidence type="ECO:0000256" key="1">
    <source>
        <dbReference type="ARBA" id="ARBA00004498"/>
    </source>
</evidence>
<dbReference type="PANTHER" id="PTHR12027:SF76">
    <property type="entry name" value="PROTEIN WNT-10B"/>
    <property type="match status" value="1"/>
</dbReference>
<dbReference type="SMART" id="SM00097">
    <property type="entry name" value="WNT1"/>
    <property type="match status" value="1"/>
</dbReference>
<evidence type="ECO:0000256" key="5">
    <source>
        <dbReference type="ARBA" id="ARBA00022530"/>
    </source>
</evidence>
<evidence type="ECO:0000313" key="12">
    <source>
        <dbReference type="Proteomes" id="UP000472273"/>
    </source>
</evidence>
<dbReference type="GO" id="GO:0060070">
    <property type="term" value="P:canonical Wnt signaling pathway"/>
    <property type="evidence" value="ECO:0007669"/>
    <property type="project" value="TreeGrafter"/>
</dbReference>
<evidence type="ECO:0000256" key="9">
    <source>
        <dbReference type="ARBA" id="ARBA00023288"/>
    </source>
</evidence>
<dbReference type="PANTHER" id="PTHR12027">
    <property type="entry name" value="WNT RELATED"/>
    <property type="match status" value="1"/>
</dbReference>
<reference evidence="11" key="1">
    <citation type="submission" date="2025-08" db="UniProtKB">
        <authorList>
            <consortium name="Ensembl"/>
        </authorList>
    </citation>
    <scope>IDENTIFICATION</scope>
</reference>
<dbReference type="Ensembl" id="ENSPTXT00000010071.1">
    <property type="protein sequence ID" value="ENSPTXP00000009735.1"/>
    <property type="gene ID" value="ENSPTXG00000006958.1"/>
</dbReference>
<organism evidence="11 12">
    <name type="scientific">Pseudonaja textilis</name>
    <name type="common">Eastern brown snake</name>
    <dbReference type="NCBI Taxonomy" id="8673"/>
    <lineage>
        <taxon>Eukaryota</taxon>
        <taxon>Metazoa</taxon>
        <taxon>Chordata</taxon>
        <taxon>Craniata</taxon>
        <taxon>Vertebrata</taxon>
        <taxon>Euteleostomi</taxon>
        <taxon>Lepidosauria</taxon>
        <taxon>Squamata</taxon>
        <taxon>Bifurcata</taxon>
        <taxon>Unidentata</taxon>
        <taxon>Episquamata</taxon>
        <taxon>Toxicofera</taxon>
        <taxon>Serpentes</taxon>
        <taxon>Colubroidea</taxon>
        <taxon>Elapidae</taxon>
        <taxon>Hydrophiinae</taxon>
        <taxon>Pseudonaja</taxon>
    </lineage>
</organism>
<accession>A0A670YCS0</accession>
<dbReference type="GeneTree" id="ENSGT00940000160653"/>
<dbReference type="GO" id="GO:0005615">
    <property type="term" value="C:extracellular space"/>
    <property type="evidence" value="ECO:0007669"/>
    <property type="project" value="TreeGrafter"/>
</dbReference>
<dbReference type="PRINTS" id="PR01349">
    <property type="entry name" value="WNTPROTEIN"/>
</dbReference>
<keyword evidence="3 10" id="KW-0217">Developmental protein</keyword>
<evidence type="ECO:0000256" key="3">
    <source>
        <dbReference type="ARBA" id="ARBA00022473"/>
    </source>
</evidence>
<evidence type="ECO:0000256" key="2">
    <source>
        <dbReference type="ARBA" id="ARBA00005683"/>
    </source>
</evidence>
<keyword evidence="12" id="KW-1185">Reference proteome</keyword>
<evidence type="ECO:0000256" key="10">
    <source>
        <dbReference type="RuleBase" id="RU003500"/>
    </source>
</evidence>
<keyword evidence="7" id="KW-1015">Disulfide bond</keyword>
<dbReference type="Proteomes" id="UP000472273">
    <property type="component" value="Unplaced"/>
</dbReference>
<dbReference type="GO" id="GO:0045165">
    <property type="term" value="P:cell fate commitment"/>
    <property type="evidence" value="ECO:0007669"/>
    <property type="project" value="TreeGrafter"/>
</dbReference>
<keyword evidence="9" id="KW-0449">Lipoprotein</keyword>
<protein>
    <recommendedName>
        <fullName evidence="10">Protein Wnt</fullName>
    </recommendedName>
</protein>
<evidence type="ECO:0000313" key="11">
    <source>
        <dbReference type="Ensembl" id="ENSPTXP00000009735.1"/>
    </source>
</evidence>
<reference evidence="11" key="2">
    <citation type="submission" date="2025-09" db="UniProtKB">
        <authorList>
            <consortium name="Ensembl"/>
        </authorList>
    </citation>
    <scope>IDENTIFICATION</scope>
</reference>
<keyword evidence="4" id="KW-0964">Secreted</keyword>
<name>A0A670YCS0_PSETE</name>
<evidence type="ECO:0000256" key="7">
    <source>
        <dbReference type="ARBA" id="ARBA00023157"/>
    </source>
</evidence>
<keyword evidence="5" id="KW-0272">Extracellular matrix</keyword>
<dbReference type="Pfam" id="PF00110">
    <property type="entry name" value="wnt"/>
    <property type="match status" value="1"/>
</dbReference>
<dbReference type="GO" id="GO:0030182">
    <property type="term" value="P:neuron differentiation"/>
    <property type="evidence" value="ECO:0007669"/>
    <property type="project" value="TreeGrafter"/>
</dbReference>
<dbReference type="AlphaFoldDB" id="A0A670YCS0"/>
<dbReference type="GO" id="GO:0005109">
    <property type="term" value="F:frizzled binding"/>
    <property type="evidence" value="ECO:0007669"/>
    <property type="project" value="TreeGrafter"/>
</dbReference>
<evidence type="ECO:0000256" key="4">
    <source>
        <dbReference type="ARBA" id="ARBA00022525"/>
    </source>
</evidence>
<comment type="similarity">
    <text evidence="2 10">Belongs to the Wnt family.</text>
</comment>
<evidence type="ECO:0000256" key="6">
    <source>
        <dbReference type="ARBA" id="ARBA00022687"/>
    </source>
</evidence>
<dbReference type="GO" id="GO:0005125">
    <property type="term" value="F:cytokine activity"/>
    <property type="evidence" value="ECO:0007669"/>
    <property type="project" value="TreeGrafter"/>
</dbReference>
<gene>
    <name evidence="11" type="primary">WNT10B</name>
</gene>
<sequence length="156" mass="16705">SLPPSLPLPPPPSLAQLLSQMLGHGSLGPKVLAESVLNSNAMCMTLPWLTRRQFGLCVRSPEMMASALQGIHLALHECQHQLQERRWDCSDLSSGGTVLFNSAILKRGFRESAFVFSLLAAGVTHAVATACSLGQLQSCGCARGKVPAVFLHDLPF</sequence>
<keyword evidence="8" id="KW-0325">Glycoprotein</keyword>
<evidence type="ECO:0000256" key="8">
    <source>
        <dbReference type="ARBA" id="ARBA00023180"/>
    </source>
</evidence>
<dbReference type="InterPro" id="IPR005817">
    <property type="entry name" value="Wnt"/>
</dbReference>